<sequence>MAIDRPEAIDGAPRRGWTAKEGFLVPRGMTAQPAGEESLTRLLRHRRSRRSRPSARSGH</sequence>
<dbReference type="AlphaFoldDB" id="A0A5B8G1Z6"/>
<feature type="region of interest" description="Disordered" evidence="1">
    <location>
        <begin position="20"/>
        <end position="59"/>
    </location>
</feature>
<gene>
    <name evidence="2" type="ORF">FDP22_16780</name>
</gene>
<dbReference type="EMBL" id="CP040818">
    <property type="protein sequence ID" value="QDL93289.1"/>
    <property type="molecule type" value="Genomic_DNA"/>
</dbReference>
<reference evidence="2 3" key="1">
    <citation type="submission" date="2019-06" db="EMBL/GenBank/DDBJ databases">
        <title>Genome sequence of Rhodobacteraceae bacterium D4M1.</title>
        <authorList>
            <person name="Cao J."/>
        </authorList>
    </citation>
    <scope>NUCLEOTIDE SEQUENCE [LARGE SCALE GENOMIC DNA]</scope>
    <source>
        <strain evidence="2 3">D4M1</strain>
    </source>
</reference>
<organism evidence="2 3">
    <name type="scientific">Paroceanicella profunda</name>
    <dbReference type="NCBI Taxonomy" id="2579971"/>
    <lineage>
        <taxon>Bacteria</taxon>
        <taxon>Pseudomonadati</taxon>
        <taxon>Pseudomonadota</taxon>
        <taxon>Alphaproteobacteria</taxon>
        <taxon>Rhodobacterales</taxon>
        <taxon>Paracoccaceae</taxon>
        <taxon>Paroceanicella</taxon>
    </lineage>
</organism>
<dbReference type="KEGG" id="ppru:FDP22_16780"/>
<name>A0A5B8G1Z6_9RHOB</name>
<evidence type="ECO:0000313" key="2">
    <source>
        <dbReference type="EMBL" id="QDL93289.1"/>
    </source>
</evidence>
<dbReference type="OrthoDB" id="8481998at2"/>
<evidence type="ECO:0000313" key="3">
    <source>
        <dbReference type="Proteomes" id="UP000305888"/>
    </source>
</evidence>
<proteinExistence type="predicted"/>
<evidence type="ECO:0000256" key="1">
    <source>
        <dbReference type="SAM" id="MobiDB-lite"/>
    </source>
</evidence>
<feature type="compositionally biased region" description="Basic residues" evidence="1">
    <location>
        <begin position="42"/>
        <end position="59"/>
    </location>
</feature>
<accession>A0A5B8G1Z6</accession>
<dbReference type="Proteomes" id="UP000305888">
    <property type="component" value="Chromosome"/>
</dbReference>
<protein>
    <submittedName>
        <fullName evidence="2">Uncharacterized protein</fullName>
    </submittedName>
</protein>
<keyword evidence="3" id="KW-1185">Reference proteome</keyword>